<dbReference type="PANTHER" id="PTHR40980">
    <property type="entry name" value="PLUG DOMAIN-CONTAINING PROTEIN"/>
    <property type="match status" value="1"/>
</dbReference>
<dbReference type="Proteomes" id="UP000515344">
    <property type="component" value="Chromosome"/>
</dbReference>
<dbReference type="AlphaFoldDB" id="A0A7G5XL80"/>
<dbReference type="InterPro" id="IPR036942">
    <property type="entry name" value="Beta-barrel_TonB_sf"/>
</dbReference>
<dbReference type="GO" id="GO:0009279">
    <property type="term" value="C:cell outer membrane"/>
    <property type="evidence" value="ECO:0007669"/>
    <property type="project" value="UniProtKB-SubCell"/>
</dbReference>
<comment type="subcellular location">
    <subcellularLocation>
        <location evidence="1">Cell outer membrane</location>
    </subcellularLocation>
</comment>
<proteinExistence type="predicted"/>
<evidence type="ECO:0000313" key="5">
    <source>
        <dbReference type="EMBL" id="QNA46233.1"/>
    </source>
</evidence>
<sequence>MVNFIRFSVCIIFTCLLTSQAKSQSKIQGRLQAQEQKLVDISGASILLLKASDSVLVKGTVSNSSGKFSFDNIQKGKYLLHCSHTGYTEMYIDLSDLSKDTDLGVITLKPVAENLGTVVVTGKRPMFEQKIDRMLINVKNSATSAGGTVLDVLEKSPGVIVNRGTGAVSLNGKDGVMVMINGKLSYIPQEAILQMLNGINSSNVERIEIITVPPAKYDAGGNAGYINIVLLSNPDEGFNGSYTLSMGVYKGNFPTASVNFNYRKKQVNFYGGYTFSKDEQLQRFENFRKITSANSTKESKMISERDPFQRNHNARLGVDYNIGKKTILGALVSGYDNKWSMTAKNTAVYSTNSSVDTSVVIDNSEINNWKNLMGNINLQHNVKAGVEFTINADYLYYYNRNPTDYFNQYYNGSGSFLGDEKTTSGKTTIIKLFVAQFDYSKKFNESIAIQWGVKGVSSRFTNDVLVAKLVQNTWEPDGRFTANYFLKESIGAAYVSMDKRINAKTEMKAGLRYEYTESNLGSETKPNIVDRKYGNLFPTFYINHRMNENNSINFSYNRRINRPTFNQLAPFLIFFDPKTFISGSPAVQPSFTDAVKVDYTLKKVLFSVSYSYEKNSIARFLAETNPVDNSQIITAQNLNYMNLFFVSVSFPLKITKWWNSQLNVSGNRSEIAAIINKQKAGFSQVFVNISGSQQFTLPKQFSVELSGFFQSKSFVFGADVVKPYGLMNIALQKKWKDNSQSLVLGVDNVFNSFRFRTSLAVPGQNIESRGDYLFTQRWYKISWTQRFGNKVLKDKRSRNTASDEERKRVD</sequence>
<dbReference type="PANTHER" id="PTHR40980:SF4">
    <property type="entry name" value="TONB-DEPENDENT RECEPTOR-LIKE BETA-BARREL DOMAIN-CONTAINING PROTEIN"/>
    <property type="match status" value="1"/>
</dbReference>
<dbReference type="Gene3D" id="2.60.40.10">
    <property type="entry name" value="Immunoglobulins"/>
    <property type="match status" value="1"/>
</dbReference>
<dbReference type="InterPro" id="IPR037066">
    <property type="entry name" value="Plug_dom_sf"/>
</dbReference>
<dbReference type="SUPFAM" id="SSF56935">
    <property type="entry name" value="Porins"/>
    <property type="match status" value="1"/>
</dbReference>
<evidence type="ECO:0000256" key="1">
    <source>
        <dbReference type="ARBA" id="ARBA00004442"/>
    </source>
</evidence>
<dbReference type="Pfam" id="PF13715">
    <property type="entry name" value="CarbopepD_reg_2"/>
    <property type="match status" value="1"/>
</dbReference>
<dbReference type="Gene3D" id="2.170.130.10">
    <property type="entry name" value="TonB-dependent receptor, plug domain"/>
    <property type="match status" value="1"/>
</dbReference>
<dbReference type="SUPFAM" id="SSF49478">
    <property type="entry name" value="Cna protein B-type domain"/>
    <property type="match status" value="1"/>
</dbReference>
<dbReference type="Gene3D" id="2.40.170.20">
    <property type="entry name" value="TonB-dependent receptor, beta-barrel domain"/>
    <property type="match status" value="1"/>
</dbReference>
<dbReference type="KEGG" id="lacs:H4075_08660"/>
<dbReference type="RefSeq" id="WP_182805969.1">
    <property type="nucleotide sequence ID" value="NZ_CP060007.1"/>
</dbReference>
<organism evidence="5 6">
    <name type="scientific">Lacibacter sediminis</name>
    <dbReference type="NCBI Taxonomy" id="2760713"/>
    <lineage>
        <taxon>Bacteria</taxon>
        <taxon>Pseudomonadati</taxon>
        <taxon>Bacteroidota</taxon>
        <taxon>Chitinophagia</taxon>
        <taxon>Chitinophagales</taxon>
        <taxon>Chitinophagaceae</taxon>
        <taxon>Lacibacter</taxon>
    </lineage>
</organism>
<keyword evidence="5" id="KW-0675">Receptor</keyword>
<dbReference type="InterPro" id="IPR041700">
    <property type="entry name" value="OMP_b-brl_3"/>
</dbReference>
<reference evidence="6" key="1">
    <citation type="submission" date="2020-08" db="EMBL/GenBank/DDBJ databases">
        <title>Lacibacter sp. S13-6-6 genome sequencing.</title>
        <authorList>
            <person name="Jin L."/>
        </authorList>
    </citation>
    <scope>NUCLEOTIDE SEQUENCE [LARGE SCALE GENOMIC DNA]</scope>
    <source>
        <strain evidence="6">S13-6-6</strain>
    </source>
</reference>
<evidence type="ECO:0000313" key="6">
    <source>
        <dbReference type="Proteomes" id="UP000515344"/>
    </source>
</evidence>
<evidence type="ECO:0000259" key="4">
    <source>
        <dbReference type="Pfam" id="PF14905"/>
    </source>
</evidence>
<dbReference type="InterPro" id="IPR013783">
    <property type="entry name" value="Ig-like_fold"/>
</dbReference>
<dbReference type="EMBL" id="CP060007">
    <property type="protein sequence ID" value="QNA46233.1"/>
    <property type="molecule type" value="Genomic_DNA"/>
</dbReference>
<protein>
    <submittedName>
        <fullName evidence="5">TonB-dependent receptor</fullName>
    </submittedName>
</protein>
<keyword evidence="3" id="KW-0998">Cell outer membrane</keyword>
<keyword evidence="2" id="KW-0472">Membrane</keyword>
<gene>
    <name evidence="5" type="ORF">H4075_08660</name>
</gene>
<accession>A0A7G5XL80</accession>
<keyword evidence="6" id="KW-1185">Reference proteome</keyword>
<dbReference type="Pfam" id="PF14905">
    <property type="entry name" value="OMP_b-brl_3"/>
    <property type="match status" value="1"/>
</dbReference>
<evidence type="ECO:0000256" key="2">
    <source>
        <dbReference type="ARBA" id="ARBA00023136"/>
    </source>
</evidence>
<name>A0A7G5XL80_9BACT</name>
<evidence type="ECO:0000256" key="3">
    <source>
        <dbReference type="ARBA" id="ARBA00023237"/>
    </source>
</evidence>
<feature type="domain" description="Outer membrane protein beta-barrel" evidence="4">
    <location>
        <begin position="383"/>
        <end position="772"/>
    </location>
</feature>